<proteinExistence type="predicted"/>
<sequence length="209" mass="23824">MSFFSAPRTLEQYKSKLVSVPLDCDSAFYIGRVPVTVAMWEEFCEATNFSVPWSMKVGGGMAHKDRFVVGVSWEDAQAYLQWAGMILPTTQQWELAVNKFHIGSGIYEWCQDALDEITAAQIEAEWQAFREEYPCDVIMGDELTEPDEEEIRLVAEEIAREIKAKEAAPPPMISRATRGPDWRTKRSPFYGQKHRSYELGFRGVVLGLE</sequence>
<comment type="caution">
    <text evidence="2">The sequence shown here is derived from an EMBL/GenBank/DDBJ whole genome shotgun (WGS) entry which is preliminary data.</text>
</comment>
<evidence type="ECO:0000259" key="1">
    <source>
        <dbReference type="Pfam" id="PF03781"/>
    </source>
</evidence>
<dbReference type="Pfam" id="PF03781">
    <property type="entry name" value="FGE-sulfatase"/>
    <property type="match status" value="1"/>
</dbReference>
<dbReference type="Proteomes" id="UP000520814">
    <property type="component" value="Unassembled WGS sequence"/>
</dbReference>
<protein>
    <submittedName>
        <fullName evidence="2">Formylglycine-generating enzyme required for sulfatase activity</fullName>
    </submittedName>
</protein>
<dbReference type="EMBL" id="JACHGW010000008">
    <property type="protein sequence ID" value="MBB6053786.1"/>
    <property type="molecule type" value="Genomic_DNA"/>
</dbReference>
<organism evidence="2 3">
    <name type="scientific">Armatimonas rosea</name>
    <dbReference type="NCBI Taxonomy" id="685828"/>
    <lineage>
        <taxon>Bacteria</taxon>
        <taxon>Bacillati</taxon>
        <taxon>Armatimonadota</taxon>
        <taxon>Armatimonadia</taxon>
        <taxon>Armatimonadales</taxon>
        <taxon>Armatimonadaceae</taxon>
        <taxon>Armatimonas</taxon>
    </lineage>
</organism>
<feature type="domain" description="Sulfatase-modifying factor enzyme-like" evidence="1">
    <location>
        <begin position="26"/>
        <end position="97"/>
    </location>
</feature>
<evidence type="ECO:0000313" key="3">
    <source>
        <dbReference type="Proteomes" id="UP000520814"/>
    </source>
</evidence>
<dbReference type="InterPro" id="IPR016187">
    <property type="entry name" value="CTDL_fold"/>
</dbReference>
<dbReference type="InterPro" id="IPR005532">
    <property type="entry name" value="SUMF_dom"/>
</dbReference>
<reference evidence="2 3" key="1">
    <citation type="submission" date="2020-08" db="EMBL/GenBank/DDBJ databases">
        <title>Genomic Encyclopedia of Type Strains, Phase IV (KMG-IV): sequencing the most valuable type-strain genomes for metagenomic binning, comparative biology and taxonomic classification.</title>
        <authorList>
            <person name="Goeker M."/>
        </authorList>
    </citation>
    <scope>NUCLEOTIDE SEQUENCE [LARGE SCALE GENOMIC DNA]</scope>
    <source>
        <strain evidence="2 3">DSM 23562</strain>
    </source>
</reference>
<dbReference type="RefSeq" id="WP_184203874.1">
    <property type="nucleotide sequence ID" value="NZ_JACHGW010000008.1"/>
</dbReference>
<dbReference type="AlphaFoldDB" id="A0A7W9SVU7"/>
<dbReference type="InterPro" id="IPR042095">
    <property type="entry name" value="SUMF_sf"/>
</dbReference>
<dbReference type="Gene3D" id="3.90.1580.10">
    <property type="entry name" value="paralog of FGE (formylglycine-generating enzyme)"/>
    <property type="match status" value="1"/>
</dbReference>
<gene>
    <name evidence="2" type="ORF">HNQ39_005628</name>
</gene>
<evidence type="ECO:0000313" key="2">
    <source>
        <dbReference type="EMBL" id="MBB6053786.1"/>
    </source>
</evidence>
<dbReference type="SUPFAM" id="SSF56436">
    <property type="entry name" value="C-type lectin-like"/>
    <property type="match status" value="1"/>
</dbReference>
<accession>A0A7W9SVU7</accession>
<name>A0A7W9SVU7_ARMRO</name>
<keyword evidence="3" id="KW-1185">Reference proteome</keyword>